<feature type="compositionally biased region" description="Basic and acidic residues" evidence="1">
    <location>
        <begin position="50"/>
        <end position="59"/>
    </location>
</feature>
<feature type="region of interest" description="Disordered" evidence="1">
    <location>
        <begin position="27"/>
        <end position="79"/>
    </location>
</feature>
<accession>A0A0F7TF15</accession>
<organism evidence="2 3">
    <name type="scientific">Penicillium brasilianum</name>
    <dbReference type="NCBI Taxonomy" id="104259"/>
    <lineage>
        <taxon>Eukaryota</taxon>
        <taxon>Fungi</taxon>
        <taxon>Dikarya</taxon>
        <taxon>Ascomycota</taxon>
        <taxon>Pezizomycotina</taxon>
        <taxon>Eurotiomycetes</taxon>
        <taxon>Eurotiomycetidae</taxon>
        <taxon>Eurotiales</taxon>
        <taxon>Aspergillaceae</taxon>
        <taxon>Penicillium</taxon>
    </lineage>
</organism>
<evidence type="ECO:0000313" key="3">
    <source>
        <dbReference type="Proteomes" id="UP000042958"/>
    </source>
</evidence>
<gene>
    <name evidence="2" type="ORF">PMG11_00780</name>
</gene>
<evidence type="ECO:0000256" key="1">
    <source>
        <dbReference type="SAM" id="MobiDB-lite"/>
    </source>
</evidence>
<evidence type="ECO:0000313" key="2">
    <source>
        <dbReference type="EMBL" id="CEJ54472.1"/>
    </source>
</evidence>
<reference evidence="3" key="1">
    <citation type="journal article" date="2015" name="Genome Announc.">
        <title>Draft genome sequence of the fungus Penicillium brasilianum MG11.</title>
        <authorList>
            <person name="Horn F."/>
            <person name="Linde J."/>
            <person name="Mattern D.J."/>
            <person name="Walther G."/>
            <person name="Guthke R."/>
            <person name="Brakhage A.A."/>
            <person name="Valiante V."/>
        </authorList>
    </citation>
    <scope>NUCLEOTIDE SEQUENCE [LARGE SCALE GENOMIC DNA]</scope>
    <source>
        <strain evidence="3">MG11</strain>
    </source>
</reference>
<proteinExistence type="predicted"/>
<keyword evidence="3" id="KW-1185">Reference proteome</keyword>
<dbReference type="AlphaFoldDB" id="A0A0F7TF15"/>
<protein>
    <submittedName>
        <fullName evidence="2">Uncharacterized protein</fullName>
    </submittedName>
</protein>
<feature type="compositionally biased region" description="Low complexity" evidence="1">
    <location>
        <begin position="68"/>
        <end position="79"/>
    </location>
</feature>
<sequence length="151" mass="16894">MARTDHGRQTCPHWQRSAMLMQAARELQAALSAASSAAPGPSKGKPKRGGGGERPREGNETPPPKKNQPPNKKWPTPTKELYKRVSNEEIDKELKKLADLCGATREKLSRLERRVRLLVEIRADPARQALPEGDKEEMCKGSWIYFAADPR</sequence>
<dbReference type="Proteomes" id="UP000042958">
    <property type="component" value="Unassembled WGS sequence"/>
</dbReference>
<dbReference type="EMBL" id="CDHK01000001">
    <property type="protein sequence ID" value="CEJ54472.1"/>
    <property type="molecule type" value="Genomic_DNA"/>
</dbReference>
<name>A0A0F7TF15_PENBI</name>
<feature type="compositionally biased region" description="Low complexity" evidence="1">
    <location>
        <begin position="27"/>
        <end position="43"/>
    </location>
</feature>